<gene>
    <name evidence="2" type="ORF">IW261DRAFT_1490158</name>
</gene>
<dbReference type="Proteomes" id="UP001175227">
    <property type="component" value="Unassembled WGS sequence"/>
</dbReference>
<accession>A0AA39P444</accession>
<protein>
    <submittedName>
        <fullName evidence="2">Uncharacterized protein</fullName>
    </submittedName>
</protein>
<dbReference type="EMBL" id="JAUEPR010000019">
    <property type="protein sequence ID" value="KAK0476809.1"/>
    <property type="molecule type" value="Genomic_DNA"/>
</dbReference>
<name>A0AA39P444_9AGAR</name>
<keyword evidence="3" id="KW-1185">Reference proteome</keyword>
<organism evidence="2 3">
    <name type="scientific">Armillaria novae-zelandiae</name>
    <dbReference type="NCBI Taxonomy" id="153914"/>
    <lineage>
        <taxon>Eukaryota</taxon>
        <taxon>Fungi</taxon>
        <taxon>Dikarya</taxon>
        <taxon>Basidiomycota</taxon>
        <taxon>Agaricomycotina</taxon>
        <taxon>Agaricomycetes</taxon>
        <taxon>Agaricomycetidae</taxon>
        <taxon>Agaricales</taxon>
        <taxon>Marasmiineae</taxon>
        <taxon>Physalacriaceae</taxon>
        <taxon>Armillaria</taxon>
    </lineage>
</organism>
<evidence type="ECO:0000313" key="2">
    <source>
        <dbReference type="EMBL" id="KAK0476809.1"/>
    </source>
</evidence>
<evidence type="ECO:0000256" key="1">
    <source>
        <dbReference type="SAM" id="Phobius"/>
    </source>
</evidence>
<dbReference type="AlphaFoldDB" id="A0AA39P444"/>
<sequence>MEVATTHRRREQYNPCVVFFNDLVPPIRSRIESRELYRQTRGGELSDITAPRGMHDALRCCNLFHETASDVIVSSLSSCDHEPRLTLGLTYALCMATSKCVHDLGRWKHTKLHKLIIFAVPLVPFIGAAYPVHQKSNFTNVCHTISIPHTEVSF</sequence>
<proteinExistence type="predicted"/>
<reference evidence="2" key="1">
    <citation type="submission" date="2023-06" db="EMBL/GenBank/DDBJ databases">
        <authorList>
            <consortium name="Lawrence Berkeley National Laboratory"/>
            <person name="Ahrendt S."/>
            <person name="Sahu N."/>
            <person name="Indic B."/>
            <person name="Wong-Bajracharya J."/>
            <person name="Merenyi Z."/>
            <person name="Ke H.-M."/>
            <person name="Monk M."/>
            <person name="Kocsube S."/>
            <person name="Drula E."/>
            <person name="Lipzen A."/>
            <person name="Balint B."/>
            <person name="Henrissat B."/>
            <person name="Andreopoulos B."/>
            <person name="Martin F.M."/>
            <person name="Harder C.B."/>
            <person name="Rigling D."/>
            <person name="Ford K.L."/>
            <person name="Foster G.D."/>
            <person name="Pangilinan J."/>
            <person name="Papanicolaou A."/>
            <person name="Barry K."/>
            <person name="LaButti K."/>
            <person name="Viragh M."/>
            <person name="Koriabine M."/>
            <person name="Yan M."/>
            <person name="Riley R."/>
            <person name="Champramary S."/>
            <person name="Plett K.L."/>
            <person name="Tsai I.J."/>
            <person name="Slot J."/>
            <person name="Sipos G."/>
            <person name="Plett J."/>
            <person name="Nagy L.G."/>
            <person name="Grigoriev I.V."/>
        </authorList>
    </citation>
    <scope>NUCLEOTIDE SEQUENCE</scope>
    <source>
        <strain evidence="2">ICMP 16352</strain>
    </source>
</reference>
<feature type="transmembrane region" description="Helical" evidence="1">
    <location>
        <begin position="115"/>
        <end position="133"/>
    </location>
</feature>
<keyword evidence="1" id="KW-1133">Transmembrane helix</keyword>
<keyword evidence="1" id="KW-0472">Membrane</keyword>
<keyword evidence="1" id="KW-0812">Transmembrane</keyword>
<comment type="caution">
    <text evidence="2">The sequence shown here is derived from an EMBL/GenBank/DDBJ whole genome shotgun (WGS) entry which is preliminary data.</text>
</comment>
<evidence type="ECO:0000313" key="3">
    <source>
        <dbReference type="Proteomes" id="UP001175227"/>
    </source>
</evidence>